<dbReference type="Pfam" id="PF00501">
    <property type="entry name" value="AMP-binding"/>
    <property type="match status" value="1"/>
</dbReference>
<dbReference type="InterPro" id="IPR009081">
    <property type="entry name" value="PP-bd_ACP"/>
</dbReference>
<dbReference type="InterPro" id="IPR002376">
    <property type="entry name" value="Formyl_transf_N"/>
</dbReference>
<evidence type="ECO:0000313" key="6">
    <source>
        <dbReference type="Proteomes" id="UP000646244"/>
    </source>
</evidence>
<keyword evidence="1" id="KW-0596">Phosphopantetheine</keyword>
<dbReference type="AlphaFoldDB" id="A0A918TD64"/>
<comment type="caution">
    <text evidence="5">The sequence shown here is derived from an EMBL/GenBank/DDBJ whole genome shotgun (WGS) entry which is preliminary data.</text>
</comment>
<dbReference type="FunFam" id="3.40.50.980:FF:000001">
    <property type="entry name" value="Non-ribosomal peptide synthetase"/>
    <property type="match status" value="1"/>
</dbReference>
<name>A0A918TD64_STRCJ</name>
<dbReference type="InterPro" id="IPR000873">
    <property type="entry name" value="AMP-dep_synth/lig_dom"/>
</dbReference>
<dbReference type="PANTHER" id="PTHR45527">
    <property type="entry name" value="NONRIBOSOMAL PEPTIDE SYNTHETASE"/>
    <property type="match status" value="1"/>
</dbReference>
<dbReference type="NCBIfam" id="TIGR01733">
    <property type="entry name" value="AA-adenyl-dom"/>
    <property type="match status" value="1"/>
</dbReference>
<evidence type="ECO:0000256" key="2">
    <source>
        <dbReference type="ARBA" id="ARBA00022553"/>
    </source>
</evidence>
<reference evidence="5" key="2">
    <citation type="submission" date="2020-09" db="EMBL/GenBank/DDBJ databases">
        <authorList>
            <person name="Sun Q."/>
            <person name="Ohkuma M."/>
        </authorList>
    </citation>
    <scope>NUCLEOTIDE SEQUENCE</scope>
    <source>
        <strain evidence="5">JCM 4633</strain>
    </source>
</reference>
<dbReference type="Pfam" id="PF13193">
    <property type="entry name" value="AMP-binding_C"/>
    <property type="match status" value="1"/>
</dbReference>
<gene>
    <name evidence="5" type="ORF">GCM10010507_13010</name>
</gene>
<dbReference type="GO" id="GO:0017000">
    <property type="term" value="P:antibiotic biosynthetic process"/>
    <property type="evidence" value="ECO:0007669"/>
    <property type="project" value="UniProtKB-ARBA"/>
</dbReference>
<dbReference type="Pfam" id="PF00551">
    <property type="entry name" value="Formyl_trans_N"/>
    <property type="match status" value="1"/>
</dbReference>
<dbReference type="Gene3D" id="3.40.50.1820">
    <property type="entry name" value="alpha/beta hydrolase"/>
    <property type="match status" value="1"/>
</dbReference>
<reference evidence="5" key="1">
    <citation type="journal article" date="2014" name="Int. J. Syst. Evol. Microbiol.">
        <title>Complete genome sequence of Corynebacterium casei LMG S-19264T (=DSM 44701T), isolated from a smear-ripened cheese.</title>
        <authorList>
            <consortium name="US DOE Joint Genome Institute (JGI-PGF)"/>
            <person name="Walter F."/>
            <person name="Albersmeier A."/>
            <person name="Kalinowski J."/>
            <person name="Ruckert C."/>
        </authorList>
    </citation>
    <scope>NUCLEOTIDE SEQUENCE</scope>
    <source>
        <strain evidence="5">JCM 4633</strain>
    </source>
</reference>
<dbReference type="PANTHER" id="PTHR45527:SF1">
    <property type="entry name" value="FATTY ACID SYNTHASE"/>
    <property type="match status" value="1"/>
</dbReference>
<dbReference type="Gene3D" id="3.40.50.12230">
    <property type="match status" value="1"/>
</dbReference>
<dbReference type="SUPFAM" id="SSF56801">
    <property type="entry name" value="Acetyl-CoA synthetase-like"/>
    <property type="match status" value="1"/>
</dbReference>
<dbReference type="Gene3D" id="2.30.38.10">
    <property type="entry name" value="Luciferase, Domain 3"/>
    <property type="match status" value="1"/>
</dbReference>
<sequence length="1133" mass="120779">MTHFSCFLAGGNAMVASCAELLLDRGHRVLGVVSADAGVRDWATRSGLPVTGFGPELEERLAAEPFDHLFSVANLRMLPRRVLELPRGLPVNFHDGPLPRHAGVHATTWALLQGEAVHGVSWHVMTEEADSGDVLASREVPVAPGETSATLNVKCLEAGIDAFAELADALAAGRVRRRPQELARRTFHGRHERPPGGGLLCWDRPAEALDAAVRARDFGPHANTFGTAKALLGDRPAIVSGLTMCPSRSGRPPGTVLATPDSGTVTVATAGHDVRLTTLTTPLGAPAPHALRPGDVLPVPDAALLDAAGRAEAASLRDEPHWVRRLSSLEPADLPHRADGGPAEADVPVPDGARDPHWLLAALLAFLVRVGVTPGTDVRLRSAGPGTGHPAVDALYADWIPLRIPPLDGRGITALRDHAVRETSGRAPFPHDLWTRHRRLRTAARELPITLEITDDGPAEAPPGTALLIRIPRRTGPCRWVGPAGPLAAYAAAYLRALDRAPDSDPAAIPLGTDKARRAMAAWNDTTADLPPGTTVHRMVARQARLRPGAPAVTCAGQTLTYGELDRLSSACAGHLRARGVGTGQRVAVHLDRTTDLTVALLGIMKSGAAYVPLDPLYPPARIATMVTDAAPALLVTEERLAGTLPTTDADILILDRERAAVEAAAPEDGIDVRPETDAYVIFTSGSTGRPKGVRISHRALANFVRAMALTPGFTTGERLLALTTPCFDIAGLELYVPLATGGQVELAPAETAADGFRLRTLLERCRPTTVQATPATWRMLLDAGWQGQPPGAPLRMLCGGEALPPDLARDLLARGGSLWNLYGPTETTIWSAAAEVLPGRRPLIGPPVANTRFHVLDPGRRPLPPGVPGELYIGGAGVASGYLNRPDLTAERFLTVPQDPGTVYRTGDLVRQRPDGHLEFLGRADGQVKVRGHRVETGEVETALRGHPAVDRAVVAVRDGRLVGYVVPRGTPATAGELRAHLAACLPGYMIPSVFATLESIPLTANGKTDRAALPAPAPRPVEAGPHAAGTGPPGRRERLVAEIWRDVLQRDRVGVDDNFFEVGGDSLLLMRVMARLRERTRQPLTRVEMFMYPTIRSLARRLDDPGPPPAEPARRPAGRAALGELRRRRHH</sequence>
<accession>A0A918TD64</accession>
<dbReference type="PROSITE" id="PS00455">
    <property type="entry name" value="AMP_BINDING"/>
    <property type="match status" value="1"/>
</dbReference>
<dbReference type="GO" id="GO:0005737">
    <property type="term" value="C:cytoplasm"/>
    <property type="evidence" value="ECO:0007669"/>
    <property type="project" value="TreeGrafter"/>
</dbReference>
<dbReference type="GO" id="GO:0043041">
    <property type="term" value="P:amino acid activation for nonribosomal peptide biosynthetic process"/>
    <property type="evidence" value="ECO:0007669"/>
    <property type="project" value="TreeGrafter"/>
</dbReference>
<dbReference type="InterPro" id="IPR036477">
    <property type="entry name" value="Formyl_transf_N_sf"/>
</dbReference>
<dbReference type="Gene3D" id="3.30.300.30">
    <property type="match status" value="1"/>
</dbReference>
<evidence type="ECO:0000259" key="4">
    <source>
        <dbReference type="PROSITE" id="PS50075"/>
    </source>
</evidence>
<dbReference type="InterPro" id="IPR029058">
    <property type="entry name" value="AB_hydrolase_fold"/>
</dbReference>
<dbReference type="SUPFAM" id="SSF47336">
    <property type="entry name" value="ACP-like"/>
    <property type="match status" value="1"/>
</dbReference>
<dbReference type="InterPro" id="IPR020845">
    <property type="entry name" value="AMP-binding_CS"/>
</dbReference>
<dbReference type="PROSITE" id="PS50075">
    <property type="entry name" value="CARRIER"/>
    <property type="match status" value="1"/>
</dbReference>
<dbReference type="Pfam" id="PF00550">
    <property type="entry name" value="PP-binding"/>
    <property type="match status" value="1"/>
</dbReference>
<dbReference type="InterPro" id="IPR010071">
    <property type="entry name" value="AA_adenyl_dom"/>
</dbReference>
<dbReference type="SMART" id="SM00823">
    <property type="entry name" value="PKS_PP"/>
    <property type="match status" value="1"/>
</dbReference>
<dbReference type="SUPFAM" id="SSF50486">
    <property type="entry name" value="FMT C-terminal domain-like"/>
    <property type="match status" value="1"/>
</dbReference>
<dbReference type="GO" id="GO:0031177">
    <property type="term" value="F:phosphopantetheine binding"/>
    <property type="evidence" value="ECO:0007669"/>
    <property type="project" value="InterPro"/>
</dbReference>
<dbReference type="RefSeq" id="WP_190108658.1">
    <property type="nucleotide sequence ID" value="NZ_BMVB01000003.1"/>
</dbReference>
<feature type="domain" description="Carrier" evidence="4">
    <location>
        <begin position="1033"/>
        <end position="1108"/>
    </location>
</feature>
<organism evidence="5 6">
    <name type="scientific">Streptomyces cinnamoneus</name>
    <name type="common">Streptoverticillium cinnamoneum</name>
    <dbReference type="NCBI Taxonomy" id="53446"/>
    <lineage>
        <taxon>Bacteria</taxon>
        <taxon>Bacillati</taxon>
        <taxon>Actinomycetota</taxon>
        <taxon>Actinomycetes</taxon>
        <taxon>Kitasatosporales</taxon>
        <taxon>Streptomycetaceae</taxon>
        <taxon>Streptomyces</taxon>
        <taxon>Streptomyces cinnamoneus group</taxon>
    </lineage>
</organism>
<keyword evidence="2" id="KW-0597">Phosphoprotein</keyword>
<evidence type="ECO:0000313" key="5">
    <source>
        <dbReference type="EMBL" id="GHC40266.1"/>
    </source>
</evidence>
<evidence type="ECO:0000256" key="3">
    <source>
        <dbReference type="SAM" id="MobiDB-lite"/>
    </source>
</evidence>
<dbReference type="InterPro" id="IPR025110">
    <property type="entry name" value="AMP-bd_C"/>
</dbReference>
<dbReference type="InterPro" id="IPR011034">
    <property type="entry name" value="Formyl_transferase-like_C_sf"/>
</dbReference>
<dbReference type="InterPro" id="IPR020806">
    <property type="entry name" value="PKS_PP-bd"/>
</dbReference>
<proteinExistence type="predicted"/>
<dbReference type="GO" id="GO:0044550">
    <property type="term" value="P:secondary metabolite biosynthetic process"/>
    <property type="evidence" value="ECO:0007669"/>
    <property type="project" value="TreeGrafter"/>
</dbReference>
<dbReference type="Gene3D" id="3.40.50.980">
    <property type="match status" value="2"/>
</dbReference>
<protein>
    <recommendedName>
        <fullName evidence="4">Carrier domain-containing protein</fullName>
    </recommendedName>
</protein>
<evidence type="ECO:0000256" key="1">
    <source>
        <dbReference type="ARBA" id="ARBA00022450"/>
    </source>
</evidence>
<dbReference type="FunFam" id="3.40.50.12780:FF:000012">
    <property type="entry name" value="Non-ribosomal peptide synthetase"/>
    <property type="match status" value="1"/>
</dbReference>
<dbReference type="SUPFAM" id="SSF53328">
    <property type="entry name" value="Formyltransferase"/>
    <property type="match status" value="1"/>
</dbReference>
<feature type="region of interest" description="Disordered" evidence="3">
    <location>
        <begin position="1010"/>
        <end position="1036"/>
    </location>
</feature>
<dbReference type="InterPro" id="IPR045851">
    <property type="entry name" value="AMP-bd_C_sf"/>
</dbReference>
<feature type="region of interest" description="Disordered" evidence="3">
    <location>
        <begin position="1101"/>
        <end position="1133"/>
    </location>
</feature>
<dbReference type="Proteomes" id="UP000646244">
    <property type="component" value="Unassembled WGS sequence"/>
</dbReference>
<dbReference type="GO" id="GO:0003824">
    <property type="term" value="F:catalytic activity"/>
    <property type="evidence" value="ECO:0007669"/>
    <property type="project" value="InterPro"/>
</dbReference>
<dbReference type="EMBL" id="BMVB01000003">
    <property type="protein sequence ID" value="GHC40266.1"/>
    <property type="molecule type" value="Genomic_DNA"/>
</dbReference>
<dbReference type="InterPro" id="IPR036736">
    <property type="entry name" value="ACP-like_sf"/>
</dbReference>